<organism evidence="1 2">
    <name type="scientific">Marine Group III euryarchaeote</name>
    <dbReference type="NCBI Taxonomy" id="2173149"/>
    <lineage>
        <taxon>Archaea</taxon>
        <taxon>Methanobacteriati</taxon>
        <taxon>Thermoplasmatota</taxon>
        <taxon>Thermoplasmata</taxon>
        <taxon>Candidatus Thermoprofundales</taxon>
    </lineage>
</organism>
<dbReference type="Proteomes" id="UP000585802">
    <property type="component" value="Unassembled WGS sequence"/>
</dbReference>
<accession>A0A7J4GTZ3</accession>
<gene>
    <name evidence="1" type="ORF">EYQ70_02440</name>
</gene>
<sequence>MKEPGKGELAQLFISIIGKEVTIEETSEISGLEVERIAELISSQDSLKFFNKKGKKELKICCDYSWVSKNLSQKIKLRTREIDEIDDIMKTKFPKHAEKYWSENKKIKRNLMSRTLGEWIESELSFLAGFSLWFREKELDGDLDLSTLISDAVGKNVSASGNIEFDRERLELLKTLTTNALTAIKDMSPAGKIAYRSMDVAVIKGISDGDENYAEKMKGRTLTQKTAWWKFW</sequence>
<reference evidence="2" key="1">
    <citation type="journal article" date="2019" name="bioRxiv">
        <title>Genome diversification in globally distributed novel marine Proteobacteria is linked to environmental adaptation.</title>
        <authorList>
            <person name="Zhou Z."/>
            <person name="Tran P.Q."/>
            <person name="Kieft K."/>
            <person name="Anantharaman K."/>
        </authorList>
    </citation>
    <scope>NUCLEOTIDE SEQUENCE [LARGE SCALE GENOMIC DNA]</scope>
</reference>
<dbReference type="EMBL" id="DUCX01000037">
    <property type="protein sequence ID" value="HIF37254.1"/>
    <property type="molecule type" value="Genomic_DNA"/>
</dbReference>
<evidence type="ECO:0000313" key="2">
    <source>
        <dbReference type="Proteomes" id="UP000585802"/>
    </source>
</evidence>
<protein>
    <submittedName>
        <fullName evidence="1">Uncharacterized protein</fullName>
    </submittedName>
</protein>
<name>A0A7J4GTZ3_9ARCH</name>
<proteinExistence type="predicted"/>
<comment type="caution">
    <text evidence="1">The sequence shown here is derived from an EMBL/GenBank/DDBJ whole genome shotgun (WGS) entry which is preliminary data.</text>
</comment>
<dbReference type="AlphaFoldDB" id="A0A7J4GTZ3"/>
<evidence type="ECO:0000313" key="1">
    <source>
        <dbReference type="EMBL" id="HIF37254.1"/>
    </source>
</evidence>